<organism evidence="1 2">
    <name type="scientific">Saccharomyces cerevisiae (strain RM11-1a)</name>
    <name type="common">Baker's yeast</name>
    <dbReference type="NCBI Taxonomy" id="285006"/>
    <lineage>
        <taxon>Eukaryota</taxon>
        <taxon>Fungi</taxon>
        <taxon>Dikarya</taxon>
        <taxon>Ascomycota</taxon>
        <taxon>Saccharomycotina</taxon>
        <taxon>Saccharomycetes</taxon>
        <taxon>Saccharomycetales</taxon>
        <taxon>Saccharomycetaceae</taxon>
        <taxon>Saccharomyces</taxon>
    </lineage>
</organism>
<dbReference type="OrthoDB" id="10311070at2759"/>
<dbReference type="HOGENOM" id="CLU_2086667_0_0_1"/>
<dbReference type="AlphaFoldDB" id="B3LHB7"/>
<dbReference type="Proteomes" id="UP000008335">
    <property type="component" value="Unassembled WGS sequence"/>
</dbReference>
<gene>
    <name evidence="1" type="ORF">SCRG_00729</name>
</gene>
<reference evidence="1" key="2">
    <citation type="submission" date="2005-07" db="EMBL/GenBank/DDBJ databases">
        <title>Annotation of the Saccharomyces cerevisiae RM11-1a Genome.</title>
        <authorList>
            <consortium name="The Broad Institute Genome Sequencing Platform"/>
            <person name="Birren B."/>
            <person name="Lander E."/>
            <person name="Galagan J."/>
            <person name="Nusbaum C."/>
            <person name="Devon K."/>
            <person name="Cuomo C."/>
            <person name="Jaffe D."/>
            <person name="Butler J."/>
            <person name="Alvarez P."/>
            <person name="Gnerre S."/>
            <person name="Grabherr M."/>
            <person name="Kleber M."/>
            <person name="Mauceli E."/>
            <person name="Brockman W."/>
            <person name="MacCallum I.A."/>
            <person name="Rounsley S."/>
            <person name="Young S."/>
            <person name="LaButti K."/>
            <person name="Pushparaj V."/>
            <person name="DeCaprio D."/>
            <person name="Crawford M."/>
            <person name="Koehrsen M."/>
            <person name="Engels R."/>
            <person name="Montgomery P."/>
            <person name="Pearson M."/>
            <person name="Howarth C."/>
            <person name="Larson L."/>
            <person name="Luoma S."/>
            <person name="White J."/>
            <person name="O'Leary S."/>
            <person name="Kodira C."/>
            <person name="Zeng Q."/>
            <person name="Yandava C."/>
            <person name="Alvarado L."/>
            <person name="Pratt S."/>
            <person name="Kruglyak L."/>
        </authorList>
    </citation>
    <scope>NUCLEOTIDE SEQUENCE</scope>
    <source>
        <strain evidence="1">RM11-1a</strain>
    </source>
</reference>
<proteinExistence type="predicted"/>
<reference evidence="1" key="1">
    <citation type="submission" date="2005-03" db="EMBL/GenBank/DDBJ databases">
        <authorList>
            <person name="Giovannoni S.J."/>
            <person name="Cho J.-C."/>
            <person name="Ferriera S."/>
            <person name="Johnson J."/>
            <person name="Kravitz S."/>
            <person name="Halpern A."/>
            <person name="Remington K."/>
            <person name="Beeson K."/>
            <person name="Tran B."/>
            <person name="Rogers Y.-H."/>
            <person name="Friedman R."/>
            <person name="Venter J.C."/>
        </authorList>
    </citation>
    <scope>NUCLEOTIDE SEQUENCE</scope>
    <source>
        <strain evidence="1">RM11-1a</strain>
    </source>
</reference>
<keyword evidence="2" id="KW-1185">Reference proteome</keyword>
<protein>
    <submittedName>
        <fullName evidence="1">Uncharacterized protein</fullName>
    </submittedName>
</protein>
<accession>B3LHB7</accession>
<dbReference type="EMBL" id="CH408043">
    <property type="protein sequence ID" value="EDV08496.1"/>
    <property type="molecule type" value="Genomic_DNA"/>
</dbReference>
<name>B3LHB7_YEAS1</name>
<evidence type="ECO:0000313" key="2">
    <source>
        <dbReference type="Proteomes" id="UP000008335"/>
    </source>
</evidence>
<sequence length="117" mass="13255">MNLEESQSNRGTLNIKKILVIVCMTNKICKHLIQSLLLSKRRLVSVLFDNYQGDMKLRSSPSAIPLVPSTKILQAMEARNDIVDSLIINSHATESDRRTLGDHEVRQCEDTNFGFKI</sequence>
<evidence type="ECO:0000313" key="1">
    <source>
        <dbReference type="EMBL" id="EDV08496.1"/>
    </source>
</evidence>